<dbReference type="Proteomes" id="UP001158576">
    <property type="component" value="Chromosome PAR"/>
</dbReference>
<dbReference type="PANTHER" id="PTHR21725:SF1">
    <property type="entry name" value="E3 UBIQUITIN-PROTEIN LIGASE UBR4"/>
    <property type="match status" value="1"/>
</dbReference>
<dbReference type="InterPro" id="IPR047509">
    <property type="entry name" value="UBR4-like_UBR-box"/>
</dbReference>
<feature type="domain" description="UBR-type" evidence="5">
    <location>
        <begin position="549"/>
        <end position="622"/>
    </location>
</feature>
<gene>
    <name evidence="6" type="ORF">OKIOD_LOCUS2500</name>
</gene>
<evidence type="ECO:0000256" key="1">
    <source>
        <dbReference type="ARBA" id="ARBA00022723"/>
    </source>
</evidence>
<keyword evidence="2" id="KW-0863">Zinc-finger</keyword>
<keyword evidence="7" id="KW-1185">Reference proteome</keyword>
<keyword evidence="3" id="KW-0862">Zinc</keyword>
<keyword evidence="1" id="KW-0479">Metal-binding</keyword>
<feature type="zinc finger region" description="UBR-type" evidence="4">
    <location>
        <begin position="549"/>
        <end position="622"/>
    </location>
</feature>
<dbReference type="EMBL" id="OU015568">
    <property type="protein sequence ID" value="CAG5085609.1"/>
    <property type="molecule type" value="Genomic_DNA"/>
</dbReference>
<evidence type="ECO:0000256" key="3">
    <source>
        <dbReference type="ARBA" id="ARBA00022833"/>
    </source>
</evidence>
<dbReference type="SMART" id="SM00396">
    <property type="entry name" value="ZnF_UBR1"/>
    <property type="match status" value="1"/>
</dbReference>
<evidence type="ECO:0000256" key="2">
    <source>
        <dbReference type="ARBA" id="ARBA00022771"/>
    </source>
</evidence>
<protein>
    <submittedName>
        <fullName evidence="6">Oidioi.mRNA.OKI2018_I69.PAR.g10942.t1.cds</fullName>
    </submittedName>
</protein>
<dbReference type="CDD" id="cd19680">
    <property type="entry name" value="UBR-box_UBR4"/>
    <property type="match status" value="1"/>
</dbReference>
<organism evidence="6 7">
    <name type="scientific">Oikopleura dioica</name>
    <name type="common">Tunicate</name>
    <dbReference type="NCBI Taxonomy" id="34765"/>
    <lineage>
        <taxon>Eukaryota</taxon>
        <taxon>Metazoa</taxon>
        <taxon>Chordata</taxon>
        <taxon>Tunicata</taxon>
        <taxon>Appendicularia</taxon>
        <taxon>Copelata</taxon>
        <taxon>Oikopleuridae</taxon>
        <taxon>Oikopleura</taxon>
    </lineage>
</organism>
<reference evidence="6 7" key="1">
    <citation type="submission" date="2021-04" db="EMBL/GenBank/DDBJ databases">
        <authorList>
            <person name="Bliznina A."/>
        </authorList>
    </citation>
    <scope>NUCLEOTIDE SEQUENCE [LARGE SCALE GENOMIC DNA]</scope>
</reference>
<evidence type="ECO:0000313" key="7">
    <source>
        <dbReference type="Proteomes" id="UP001158576"/>
    </source>
</evidence>
<dbReference type="PROSITE" id="PS51157">
    <property type="entry name" value="ZF_UBR"/>
    <property type="match status" value="1"/>
</dbReference>
<dbReference type="PANTHER" id="PTHR21725">
    <property type="entry name" value="E3 UBIQUITIN-PROTEIN LIGASE UBR4"/>
    <property type="match status" value="1"/>
</dbReference>
<dbReference type="InterPro" id="IPR003126">
    <property type="entry name" value="Znf_UBR"/>
</dbReference>
<evidence type="ECO:0000256" key="4">
    <source>
        <dbReference type="PROSITE-ProRule" id="PRU00508"/>
    </source>
</evidence>
<evidence type="ECO:0000259" key="5">
    <source>
        <dbReference type="PROSITE" id="PS51157"/>
    </source>
</evidence>
<dbReference type="Pfam" id="PF02207">
    <property type="entry name" value="zf-UBR"/>
    <property type="match status" value="1"/>
</dbReference>
<evidence type="ECO:0000313" key="6">
    <source>
        <dbReference type="EMBL" id="CAG5085609.1"/>
    </source>
</evidence>
<dbReference type="InterPro" id="IPR045189">
    <property type="entry name" value="UBR4-like"/>
</dbReference>
<accession>A0ABN7RT95</accession>
<name>A0ABN7RT95_OIKDI</name>
<sequence length="1341" mass="150759">MIETDKDEKFRDLSASMLKNINPENIILLLRLSRKLNIQQYHPVLEIFANDQGGIETIDSVLDFASSQIGKGDIASWDVQTATTLGFYLAMVKNQLKKDDSGEFAKKVIDFGAAVINNYIENIVLFAQKTIDTADDNPLQLLCSKYFDEQAKVSCRTKMYEAQQWGSYKDTKNIFKFDKFGLDGLLALIKNTENVKKDNVISIGGVGGLFALETAAEMFEEKYNTEKIVKITFQMFCDLITASIEKLQKIEQLKTVSAQNIDALVIAGVKLANSSIFNNLEKIPLKEFTTNEKVESLLNELLLGELMKLIDLSLDEGSVTRSFIIGSHEGIRLVLDQRLLPNQTLVNEETVLKIFQYIVLITNESYGLTCQFLKILLTHRSADVTKTKMKLLTDELLNLVRAESATQTDVSELLEIINAKCERTLLESIATELIAQISKGATAHDLKQLVEIANLVQADKEENESFGEGETSLGYGHVHILREIEKVLEELPKTIDKNEKLYPAFEYLTQLSIYLSMDDESRWMSDVVSQFTRGKQDTPRSEKAAKDAKLCTYTHTQREFQSQHWYHCHSCNMVDSVGVCSTCAVVCHEGHNLSYAKHSSFFCDCGAQDRTPGRRSCIALTPRSPGVTPGKKQPETGTSAGIFNASEEITLSINITNPLIRERCKDALTKMIPKIEAVCVSLESSSKDEETAEEKARALLDRFQKTTKATVNNYIKADFQTNQGALENVKPSLSPDGNEAIRKVLLENSIHRNFVGVLEENREKYIVVLQDKNKMSLLALSTLLSRKSNSSTNAVSRQSHYTASFTVMNVLPAPYGRFILQSGIREAIIHRINNGTFGEKISLHLNTPSNDFITQTRWIPQLPGYLAISSTRNVKIFNFLEDPMCPLFNFKVSDQIHDFTYFFIGTELHLLVLVLSKDGESVFIKKVTDEDKASKHGEVTISEKVQIRNDVLVPKNDLQICSNGTIFYSFQTGVLFLAYTIGSTKKGTHKRQVFFALSCPVFENNCWSVSTVAKMPELSALMKEMLTQKRSFDKDAKSKDAEGLIKLAPNFSSGNTSSAKYVRNLREATGHPGLLTASYGPHSFAITFTESEINVEFLGDVRPILDISAIVHNFRGTEKPTSSILAIAEDGALRGWTINPAQAEKGEYWKNMALQNTQVPVIQETSKEYPPTFLEDFEIITDSELEYQSNQLQRVYNRQRLRRCLEPGNNTNSHYVTWKGPFTLSVKTAKIVRGLRLHFGDNDAQSAPHSVELTQFNRIVTVGDVTQARWFDIILTPEEALNLDGKITLEFVPSPSADRKIVVDAIRLYKTSRRAIMNEKKTKRHQTRQEVVPLQGTSRRF</sequence>
<proteinExistence type="predicted"/>